<accession>A0A8H3F2A5</accession>
<organism evidence="2 3">
    <name type="scientific">Gomphillus americanus</name>
    <dbReference type="NCBI Taxonomy" id="1940652"/>
    <lineage>
        <taxon>Eukaryota</taxon>
        <taxon>Fungi</taxon>
        <taxon>Dikarya</taxon>
        <taxon>Ascomycota</taxon>
        <taxon>Pezizomycotina</taxon>
        <taxon>Lecanoromycetes</taxon>
        <taxon>OSLEUM clade</taxon>
        <taxon>Ostropomycetidae</taxon>
        <taxon>Ostropales</taxon>
        <taxon>Graphidaceae</taxon>
        <taxon>Gomphilloideae</taxon>
        <taxon>Gomphillus</taxon>
    </lineage>
</organism>
<evidence type="ECO:0000313" key="2">
    <source>
        <dbReference type="EMBL" id="CAF9916263.1"/>
    </source>
</evidence>
<dbReference type="Proteomes" id="UP000664169">
    <property type="component" value="Unassembled WGS sequence"/>
</dbReference>
<reference evidence="2" key="1">
    <citation type="submission" date="2021-03" db="EMBL/GenBank/DDBJ databases">
        <authorList>
            <person name="Tagirdzhanova G."/>
        </authorList>
    </citation>
    <scope>NUCLEOTIDE SEQUENCE</scope>
</reference>
<sequence length="511" mass="58716">MTASHGILSLSNDVLRDVLDHIDADPAESVGMDRRAYLSVESFRPPSPPSPSRSLLIRNVRLTCRRFADLGAPYQFTRVTTRFSHAGFDRLENIASRPHLAKHTKKFSYLIPDFYRTGRDKVRELIEQFPPNGSTPSRTYLNPAHFKDKARAQRQIVENGYDLRALKKAMSAFRSLQHVQILRLQDEPDRCLSDYIQGDPEQFLQLVDLDWGLACAHALKTVGEALLDSHSSFSRFSGPMMRPDGALALAKSVPQNARFLAERLTCLELHFEDGPELQDRMIGLSPFFKHVFTAARNIQALHIGFPSRQPLRIPLEVLFHEIYWEKLRAFGVQAWRLDAVEIINFARRHRRTLRGLRLRDVLLLQGSYWRDVLHMLREEMDVLEWVSLRRIDYSNHFDDLWFGTMEVPDYPPSESDSDDQQSFHRNVDMENSDWDEDSDDQSDADSDHGPDANDIALSPDTPASLPFCTCFQNAFPTSALEIGDNGLTVYQEQRKMWEKWVIGRCPEHGHA</sequence>
<keyword evidence="3" id="KW-1185">Reference proteome</keyword>
<dbReference type="AlphaFoldDB" id="A0A8H3F2A5"/>
<dbReference type="OrthoDB" id="4179303at2759"/>
<evidence type="ECO:0000256" key="1">
    <source>
        <dbReference type="SAM" id="MobiDB-lite"/>
    </source>
</evidence>
<dbReference type="EMBL" id="CAJPDQ010000011">
    <property type="protein sequence ID" value="CAF9916263.1"/>
    <property type="molecule type" value="Genomic_DNA"/>
</dbReference>
<feature type="region of interest" description="Disordered" evidence="1">
    <location>
        <begin position="430"/>
        <end position="458"/>
    </location>
</feature>
<evidence type="ECO:0000313" key="3">
    <source>
        <dbReference type="Proteomes" id="UP000664169"/>
    </source>
</evidence>
<gene>
    <name evidence="2" type="ORF">GOMPHAMPRED_000942</name>
</gene>
<proteinExistence type="predicted"/>
<name>A0A8H3F2A5_9LECA</name>
<comment type="caution">
    <text evidence="2">The sequence shown here is derived from an EMBL/GenBank/DDBJ whole genome shotgun (WGS) entry which is preliminary data.</text>
</comment>
<protein>
    <submittedName>
        <fullName evidence="2">Uncharacterized protein</fullName>
    </submittedName>
</protein>
<feature type="compositionally biased region" description="Acidic residues" evidence="1">
    <location>
        <begin position="430"/>
        <end position="444"/>
    </location>
</feature>